<evidence type="ECO:0000256" key="9">
    <source>
        <dbReference type="RuleBase" id="RU000672"/>
    </source>
</evidence>
<evidence type="ECO:0000256" key="8">
    <source>
        <dbReference type="PIRSR" id="PIRSR600269-51"/>
    </source>
</evidence>
<feature type="active site" description="Schiff-base intermediate with substrate; via topaquinone" evidence="7">
    <location>
        <position position="886"/>
    </location>
</feature>
<feature type="active site" description="Proton acceptor" evidence="7">
    <location>
        <position position="798"/>
    </location>
</feature>
<keyword evidence="6" id="KW-1015">Disulfide bond</keyword>
<feature type="domain" description="Copper amine oxidase N2-terminal" evidence="12">
    <location>
        <begin position="540"/>
        <end position="591"/>
    </location>
</feature>
<evidence type="ECO:0000313" key="14">
    <source>
        <dbReference type="EMBL" id="KAJ0982684.1"/>
    </source>
</evidence>
<feature type="domain" description="Copper amine oxidase N3-terminal" evidence="13">
    <location>
        <begin position="598"/>
        <end position="695"/>
    </location>
</feature>
<feature type="domain" description="Copper amine oxidase catalytic" evidence="11">
    <location>
        <begin position="720"/>
        <end position="1091"/>
    </location>
</feature>
<comment type="cofactor">
    <cofactor evidence="9">
        <name>Cu cation</name>
        <dbReference type="ChEBI" id="CHEBI:23378"/>
    </cofactor>
    <text evidence="9">Contains 1 topaquinone per subunit.</text>
</comment>
<evidence type="ECO:0000256" key="6">
    <source>
        <dbReference type="ARBA" id="ARBA00023157"/>
    </source>
</evidence>
<dbReference type="AlphaFoldDB" id="A0A9D5HN13"/>
<dbReference type="Gene3D" id="3.10.450.40">
    <property type="match status" value="4"/>
</dbReference>
<evidence type="ECO:0000256" key="2">
    <source>
        <dbReference type="ARBA" id="ARBA00022723"/>
    </source>
</evidence>
<dbReference type="GO" id="GO:0009308">
    <property type="term" value="P:amine metabolic process"/>
    <property type="evidence" value="ECO:0007669"/>
    <property type="project" value="UniProtKB-UniRule"/>
</dbReference>
<keyword evidence="15" id="KW-1185">Reference proteome</keyword>
<organism evidence="14 15">
    <name type="scientific">Dioscorea zingiberensis</name>
    <dbReference type="NCBI Taxonomy" id="325984"/>
    <lineage>
        <taxon>Eukaryota</taxon>
        <taxon>Viridiplantae</taxon>
        <taxon>Streptophyta</taxon>
        <taxon>Embryophyta</taxon>
        <taxon>Tracheophyta</taxon>
        <taxon>Spermatophyta</taxon>
        <taxon>Magnoliopsida</taxon>
        <taxon>Liliopsida</taxon>
        <taxon>Dioscoreales</taxon>
        <taxon>Dioscoreaceae</taxon>
        <taxon>Dioscorea</taxon>
    </lineage>
</organism>
<protein>
    <recommendedName>
        <fullName evidence="9">Amine oxidase</fullName>
        <ecNumber evidence="9">1.4.3.-</ecNumber>
    </recommendedName>
</protein>
<keyword evidence="2 9" id="KW-0479">Metal-binding</keyword>
<evidence type="ECO:0000256" key="3">
    <source>
        <dbReference type="ARBA" id="ARBA00022772"/>
    </source>
</evidence>
<dbReference type="Gene3D" id="2.70.98.20">
    <property type="entry name" value="Copper amine oxidase, catalytic domain"/>
    <property type="match status" value="2"/>
</dbReference>
<evidence type="ECO:0000256" key="1">
    <source>
        <dbReference type="ARBA" id="ARBA00007983"/>
    </source>
</evidence>
<dbReference type="EC" id="1.4.3.-" evidence="9"/>
<evidence type="ECO:0000259" key="12">
    <source>
        <dbReference type="Pfam" id="PF02727"/>
    </source>
</evidence>
<sequence>MLLLFFLLLISFLPCNTSHPLDPLTPSEFSTIQHTLKTSHLFSSSPPPSFQYIGLADPDKTDILNSLSDRHNSPPPPRQAFIIARSGHTTHEIILDITTKTIISNTVYTGFGFPMFNFEEQTAASNLPFNYTPFLNSIKKRRIKLSEVVCTTFSVGWFGEVEKTKRLLNILCFLTGNSVNLYMRPVEGITIVVDLDVMEIVGYKDRFVVPVPVAGGTDYRSSKQRPPFGPRGMPVEVVQPEGKGVTIDGHSISWANWKFHLGFDVRAGAVISLASVQELEHTMYRPVLYKGFVSELFVPYQDPTEEWYYKTFFDAGEFGFGLSAISLQPLTDCPTNAEFLDGYYASQDGSPVKIKNVFCLFERYSGDSAWRHTEIGIPGQVITEVQPEISLVVRMVSTIGNYDYIVDWEFKTNGAIKFTVSLSGLLEVKGTSYTNLGQVEKDEDLYGSLLAKNTIGVNHDHFITYYLDLDIDGYNNSFVKAKLKTVKITDGSSLRKSYWTVVKEIAETEADARVDLNSGPPADLLFVNTNKKTKMGNNVEPDKSALLSWHADDSRSHPPPRRAFVILRSGRGQTHEIYVDISTKSIESNKIYTGFGYPRFTLEERTSAAALPLKYRPFMASVKKRGMKLSDVVCAASSVGWFGEVQKTKRVVKLNCYVTGDTVNFYMRPLEGITIVVDLDVMKIVDYKDRFVVPVPKAEGTDYRSAKQRPPYGPQGKPVTVVQPEGKGFVIEDHFISWANWRFHLGYDVRAGAVISLASVQEVEKGVYRQVLYKGFVSELFVPYQDPTEEWYYRTYFDAGEYGLGLSAASLQPLIDCPANAEFMDGYYANQDGTPVKIKNVFCVFERYSGDSSWRHTETGIPGQVVTEVRPEISLVVRMVSSVGNYDYITDWEFKTSGSIKVWVSLTGILAVKGTTYTNVGQVKKDEDLYGTLLVENTIGVYHDHFVTYYLDMDIDGNKNSFVQAKIKTMRVTDGSSPRKSHWTVVKETAETEADGKVELGSEPANLLVVNTNKKTKVGNDVGYQIISHGATAASLLSDDDYPQIRASYSKKQVWVTAYNKSEQWAAGLYVDQSRGDDNLAVWSQRYDQLMSKHVGQECM</sequence>
<gene>
    <name evidence="14" type="ORF">J5N97_010939</name>
</gene>
<evidence type="ECO:0000256" key="5">
    <source>
        <dbReference type="ARBA" id="ARBA00023008"/>
    </source>
</evidence>
<reference evidence="14" key="1">
    <citation type="submission" date="2021-03" db="EMBL/GenBank/DDBJ databases">
        <authorList>
            <person name="Li Z."/>
            <person name="Yang C."/>
        </authorList>
    </citation>
    <scope>NUCLEOTIDE SEQUENCE</scope>
    <source>
        <strain evidence="14">Dzin_1.0</strain>
        <tissue evidence="14">Leaf</tissue>
    </source>
</reference>
<keyword evidence="10" id="KW-0732">Signal</keyword>
<dbReference type="InterPro" id="IPR036460">
    <property type="entry name" value="Cu_amine_oxidase_C_sf"/>
</dbReference>
<dbReference type="InterPro" id="IPR015800">
    <property type="entry name" value="Cu_amine_oxidase_N2"/>
</dbReference>
<feature type="signal peptide" evidence="10">
    <location>
        <begin position="1"/>
        <end position="18"/>
    </location>
</feature>
<feature type="chain" id="PRO_5038963705" description="Amine oxidase" evidence="10">
    <location>
        <begin position="19"/>
        <end position="1100"/>
    </location>
</feature>
<comment type="caution">
    <text evidence="14">The sequence shown here is derived from an EMBL/GenBank/DDBJ whole genome shotgun (WGS) entry which is preliminary data.</text>
</comment>
<feature type="domain" description="Copper amine oxidase N3-terminal" evidence="13">
    <location>
        <begin position="114"/>
        <end position="211"/>
    </location>
</feature>
<dbReference type="Pfam" id="PF01179">
    <property type="entry name" value="Cu_amine_oxid"/>
    <property type="match status" value="2"/>
</dbReference>
<dbReference type="PROSITE" id="PS01164">
    <property type="entry name" value="COPPER_AMINE_OXID_1"/>
    <property type="match status" value="2"/>
</dbReference>
<dbReference type="InterPro" id="IPR000269">
    <property type="entry name" value="Cu_amine_oxidase"/>
</dbReference>
<dbReference type="InterPro" id="IPR015802">
    <property type="entry name" value="Cu_amine_oxidase_N3"/>
</dbReference>
<comment type="similarity">
    <text evidence="1 9">Belongs to the copper/topaquinone oxidase family.</text>
</comment>
<evidence type="ECO:0000259" key="11">
    <source>
        <dbReference type="Pfam" id="PF01179"/>
    </source>
</evidence>
<dbReference type="PANTHER" id="PTHR10638:SF71">
    <property type="entry name" value="AMINE OXIDASE"/>
    <property type="match status" value="1"/>
</dbReference>
<dbReference type="SUPFAM" id="SSF54416">
    <property type="entry name" value="Amine oxidase N-terminal region"/>
    <property type="match status" value="4"/>
</dbReference>
<dbReference type="Proteomes" id="UP001085076">
    <property type="component" value="Miscellaneous, Linkage group lg02"/>
</dbReference>
<dbReference type="OrthoDB" id="5379943at2759"/>
<feature type="domain" description="Copper amine oxidase N2-terminal" evidence="12">
    <location>
        <begin position="19"/>
        <end position="106"/>
    </location>
</feature>
<evidence type="ECO:0000256" key="7">
    <source>
        <dbReference type="PIRSR" id="PIRSR600269-50"/>
    </source>
</evidence>
<keyword evidence="4 9" id="KW-0560">Oxidoreductase</keyword>
<dbReference type="InterPro" id="IPR049948">
    <property type="entry name" value="Cu_Am_ox_TPQ-bd"/>
</dbReference>
<name>A0A9D5HN13_9LILI</name>
<evidence type="ECO:0000256" key="4">
    <source>
        <dbReference type="ARBA" id="ARBA00023002"/>
    </source>
</evidence>
<feature type="domain" description="Copper amine oxidase catalytic" evidence="11">
    <location>
        <begin position="236"/>
        <end position="539"/>
    </location>
</feature>
<dbReference type="EMBL" id="JAGGNH010000002">
    <property type="protein sequence ID" value="KAJ0982684.1"/>
    <property type="molecule type" value="Genomic_DNA"/>
</dbReference>
<dbReference type="FunFam" id="3.10.450.40:FF:000005">
    <property type="entry name" value="Amine oxidase"/>
    <property type="match status" value="2"/>
</dbReference>
<dbReference type="InterPro" id="IPR016182">
    <property type="entry name" value="Cu_amine_oxidase_N-reg"/>
</dbReference>
<evidence type="ECO:0000256" key="10">
    <source>
        <dbReference type="SAM" id="SignalP"/>
    </source>
</evidence>
<accession>A0A9D5HN13</accession>
<dbReference type="InterPro" id="IPR015798">
    <property type="entry name" value="Cu_amine_oxidase_C"/>
</dbReference>
<dbReference type="SUPFAM" id="SSF49998">
    <property type="entry name" value="Amine oxidase catalytic domain"/>
    <property type="match status" value="2"/>
</dbReference>
<keyword evidence="3 7" id="KW-0801">TPQ</keyword>
<evidence type="ECO:0000259" key="13">
    <source>
        <dbReference type="Pfam" id="PF02728"/>
    </source>
</evidence>
<dbReference type="Pfam" id="PF02727">
    <property type="entry name" value="Cu_amine_oxidN2"/>
    <property type="match status" value="2"/>
</dbReference>
<dbReference type="GO" id="GO:0005507">
    <property type="term" value="F:copper ion binding"/>
    <property type="evidence" value="ECO:0007669"/>
    <property type="project" value="InterPro"/>
</dbReference>
<evidence type="ECO:0000313" key="15">
    <source>
        <dbReference type="Proteomes" id="UP001085076"/>
    </source>
</evidence>
<keyword evidence="5 9" id="KW-0186">Copper</keyword>
<dbReference type="Pfam" id="PF02728">
    <property type="entry name" value="Cu_amine_oxidN3"/>
    <property type="match status" value="2"/>
</dbReference>
<proteinExistence type="inferred from homology"/>
<reference evidence="14" key="2">
    <citation type="journal article" date="2022" name="Hortic Res">
        <title>The genome of Dioscorea zingiberensis sheds light on the biosynthesis, origin and evolution of the medicinally important diosgenin saponins.</title>
        <authorList>
            <person name="Li Y."/>
            <person name="Tan C."/>
            <person name="Li Z."/>
            <person name="Guo J."/>
            <person name="Li S."/>
            <person name="Chen X."/>
            <person name="Wang C."/>
            <person name="Dai X."/>
            <person name="Yang H."/>
            <person name="Song W."/>
            <person name="Hou L."/>
            <person name="Xu J."/>
            <person name="Tong Z."/>
            <person name="Xu A."/>
            <person name="Yuan X."/>
            <person name="Wang W."/>
            <person name="Yang Q."/>
            <person name="Chen L."/>
            <person name="Sun Z."/>
            <person name="Wang K."/>
            <person name="Pan B."/>
            <person name="Chen J."/>
            <person name="Bao Y."/>
            <person name="Liu F."/>
            <person name="Qi X."/>
            <person name="Gang D.R."/>
            <person name="Wen J."/>
            <person name="Li J."/>
        </authorList>
    </citation>
    <scope>NUCLEOTIDE SEQUENCE</scope>
    <source>
        <strain evidence="14">Dzin_1.0</strain>
    </source>
</reference>
<feature type="modified residue" description="2',4',5'-topaquinone" evidence="8">
    <location>
        <position position="886"/>
    </location>
</feature>
<dbReference type="GO" id="GO:0008131">
    <property type="term" value="F:primary methylamine oxidase activity"/>
    <property type="evidence" value="ECO:0007669"/>
    <property type="project" value="InterPro"/>
</dbReference>
<dbReference type="PANTHER" id="PTHR10638">
    <property type="entry name" value="COPPER AMINE OXIDASE"/>
    <property type="match status" value="1"/>
</dbReference>
<comment type="PTM">
    <text evidence="8 9">Topaquinone (TPQ) is generated by copper-dependent autoxidation of a specific tyrosyl residue.</text>
</comment>
<dbReference type="FunFam" id="2.70.98.20:FF:000004">
    <property type="entry name" value="Amine oxidase"/>
    <property type="match status" value="1"/>
</dbReference>
<dbReference type="GO" id="GO:0048038">
    <property type="term" value="F:quinone binding"/>
    <property type="evidence" value="ECO:0007669"/>
    <property type="project" value="InterPro"/>
</dbReference>